<evidence type="ECO:0000256" key="3">
    <source>
        <dbReference type="ARBA" id="ARBA00022989"/>
    </source>
</evidence>
<dbReference type="Proteomes" id="UP000628840">
    <property type="component" value="Unassembled WGS sequence"/>
</dbReference>
<feature type="transmembrane region" description="Helical" evidence="5">
    <location>
        <begin position="592"/>
        <end position="615"/>
    </location>
</feature>
<dbReference type="GO" id="GO:0043953">
    <property type="term" value="P:protein transport by the Tat complex"/>
    <property type="evidence" value="ECO:0007669"/>
    <property type="project" value="UniProtKB-UniRule"/>
</dbReference>
<keyword evidence="2 5" id="KW-0812">Transmembrane</keyword>
<proteinExistence type="inferred from homology"/>
<dbReference type="AlphaFoldDB" id="A0A830F8I3"/>
<dbReference type="Pfam" id="PF00902">
    <property type="entry name" value="TatC"/>
    <property type="match status" value="2"/>
</dbReference>
<feature type="transmembrane region" description="Helical" evidence="5">
    <location>
        <begin position="169"/>
        <end position="192"/>
    </location>
</feature>
<dbReference type="GO" id="GO:0065002">
    <property type="term" value="P:intracellular protein transmembrane transport"/>
    <property type="evidence" value="ECO:0007669"/>
    <property type="project" value="TreeGrafter"/>
</dbReference>
<keyword evidence="5" id="KW-0813">Transport</keyword>
<feature type="transmembrane region" description="Helical" evidence="5">
    <location>
        <begin position="237"/>
        <end position="258"/>
    </location>
</feature>
<keyword evidence="9" id="KW-1185">Reference proteome</keyword>
<dbReference type="EMBL" id="BMPF01000001">
    <property type="protein sequence ID" value="GGL29612.1"/>
    <property type="molecule type" value="Genomic_DNA"/>
</dbReference>
<dbReference type="GO" id="GO:0033281">
    <property type="term" value="C:TAT protein transport complex"/>
    <property type="evidence" value="ECO:0007669"/>
    <property type="project" value="UniProtKB-UniRule"/>
</dbReference>
<feature type="transmembrane region" description="Helical" evidence="5">
    <location>
        <begin position="495"/>
        <end position="514"/>
    </location>
</feature>
<feature type="transmembrane region" description="Helical" evidence="5">
    <location>
        <begin position="702"/>
        <end position="723"/>
    </location>
</feature>
<dbReference type="HAMAP" id="MF_00902">
    <property type="entry name" value="TatC"/>
    <property type="match status" value="1"/>
</dbReference>
<evidence type="ECO:0000256" key="6">
    <source>
        <dbReference type="SAM" id="Coils"/>
    </source>
</evidence>
<comment type="subcellular location">
    <subcellularLocation>
        <location evidence="5">Cell membrane</location>
        <topology evidence="5">Multi-pass membrane protein</topology>
    </subcellularLocation>
    <subcellularLocation>
        <location evidence="1">Membrane</location>
        <topology evidence="1">Multi-pass membrane protein</topology>
    </subcellularLocation>
</comment>
<evidence type="ECO:0000256" key="4">
    <source>
        <dbReference type="ARBA" id="ARBA00023136"/>
    </source>
</evidence>
<reference evidence="8 9" key="1">
    <citation type="journal article" date="2019" name="Int. J. Syst. Evol. Microbiol.">
        <title>The Global Catalogue of Microorganisms (GCM) 10K type strain sequencing project: providing services to taxonomists for standard genome sequencing and annotation.</title>
        <authorList>
            <consortium name="The Broad Institute Genomics Platform"/>
            <consortium name="The Broad Institute Genome Sequencing Center for Infectious Disease"/>
            <person name="Wu L."/>
            <person name="Ma J."/>
        </authorList>
    </citation>
    <scope>NUCLEOTIDE SEQUENCE [LARGE SCALE GENOMIC DNA]</scope>
    <source>
        <strain evidence="8 9">JCM 19585</strain>
    </source>
</reference>
<gene>
    <name evidence="5" type="primary">tatC</name>
    <name evidence="8" type="ORF">GCM10009037_11620</name>
</gene>
<feature type="transmembrane region" description="Helical" evidence="5">
    <location>
        <begin position="641"/>
        <end position="667"/>
    </location>
</feature>
<evidence type="ECO:0000313" key="8">
    <source>
        <dbReference type="EMBL" id="GGL29612.1"/>
    </source>
</evidence>
<dbReference type="RefSeq" id="WP_188880274.1">
    <property type="nucleotide sequence ID" value="NZ_BMPF01000001.1"/>
</dbReference>
<feature type="transmembrane region" description="Helical" evidence="5">
    <location>
        <begin position="84"/>
        <end position="106"/>
    </location>
</feature>
<comment type="caution">
    <text evidence="8">The sequence shown here is derived from an EMBL/GenBank/DDBJ whole genome shotgun (WGS) entry which is preliminary data.</text>
</comment>
<sequence>MSDSGVVSEDTARAVNSGRETIGVLLGTAQKRLQVVFIAFVVGLFGGIVAMRRYIWPALKADLITKLGLDASVDVIFQTPFDVILLQVKIGMIVGVVCALPILLYYAKQPLADRGIVPDVSLSRWQLALAGAVAVFLAFVGVTYAYELFFPLMFGFLAGNAMSANLQPMYSIVAWTQFILVLAVSFGVAAQLPLAMTALSYTEIVPYETFRDYWKHAVVLIFGFGAVFSPPDPFTQIMWSVPLLFLYVLSLYLAKVVTLARRGSERVDVAGELLARWNVLAGGAVVGFLLGYGFFGYGGIGLLNRTLGRFSKYSLPTATELVGLGPDASLAVVGAVFAFVALVVAFGYALYDALAEAARAENAVYGGKAPKPENLNLAVLDASGVRAAPDERFAAMEEEEALELANEAMEADEKEKARAILDRFDEVEAQREAEDADETEDGEAGDGAEEEEGNVFSRTSAGVLDAFTDEETTEEDIGGYYHDIRFILGSLRSRLFWLVGWFMLVLAATFAFLYRGGLGFIRNDFLRRIPQEVLQGNPDALGWPIVLHPVEALVFEVKLSTVVAAVVSLPLVLYFMWPALRERGFIAARRGVVSVWAAAITVTIVTGSVLGYMYVAPSIISFLVWDALQANVVISFRISDFLWLVFMTTAGIGLLASVPVTMWLSHLSGIVGYGTMRRQWRVFVLGAFAFGALVTPDSLYTMIIVGAPIALAFFVGLAGLWAVTLGGRRGGGGATPEEPTATDERPA</sequence>
<keyword evidence="4 5" id="KW-0472">Membrane</keyword>
<protein>
    <recommendedName>
        <fullName evidence="5">Sec-independent protein translocase protein TatC</fullName>
    </recommendedName>
</protein>
<comment type="function">
    <text evidence="5">Part of the twin-arginine translocation (Tat) system that transports large folded proteins containing a characteristic twin-arginine motif in their signal peptide across membranes.</text>
</comment>
<keyword evidence="3 5" id="KW-1133">Transmembrane helix</keyword>
<feature type="transmembrane region" description="Helical" evidence="5">
    <location>
        <begin position="279"/>
        <end position="300"/>
    </location>
</feature>
<keyword evidence="5" id="KW-0811">Translocation</keyword>
<dbReference type="GO" id="GO:0009977">
    <property type="term" value="F:proton motive force dependent protein transmembrane transporter activity"/>
    <property type="evidence" value="ECO:0007669"/>
    <property type="project" value="TreeGrafter"/>
</dbReference>
<accession>A0A830F8I3</accession>
<keyword evidence="5" id="KW-1003">Cell membrane</keyword>
<evidence type="ECO:0000256" key="2">
    <source>
        <dbReference type="ARBA" id="ARBA00022692"/>
    </source>
</evidence>
<dbReference type="PANTHER" id="PTHR30371:SF0">
    <property type="entry name" value="SEC-INDEPENDENT PROTEIN TRANSLOCASE PROTEIN TATC, CHLOROPLASTIC-RELATED"/>
    <property type="match status" value="1"/>
</dbReference>
<comment type="caution">
    <text evidence="5">Lacks conserved residue(s) required for the propagation of feature annotation.</text>
</comment>
<feature type="coiled-coil region" evidence="6">
    <location>
        <begin position="394"/>
        <end position="422"/>
    </location>
</feature>
<evidence type="ECO:0000313" key="9">
    <source>
        <dbReference type="Proteomes" id="UP000628840"/>
    </source>
</evidence>
<organism evidence="8 9">
    <name type="scientific">Halarchaeum grantii</name>
    <dbReference type="NCBI Taxonomy" id="1193105"/>
    <lineage>
        <taxon>Archaea</taxon>
        <taxon>Methanobacteriati</taxon>
        <taxon>Methanobacteriota</taxon>
        <taxon>Stenosarchaea group</taxon>
        <taxon>Halobacteria</taxon>
        <taxon>Halobacteriales</taxon>
        <taxon>Halobacteriaceae</taxon>
    </lineage>
</organism>
<feature type="transmembrane region" description="Helical" evidence="5">
    <location>
        <begin position="35"/>
        <end position="55"/>
    </location>
</feature>
<feature type="transmembrane region" description="Helical" evidence="5">
    <location>
        <begin position="559"/>
        <end position="580"/>
    </location>
</feature>
<feature type="compositionally biased region" description="Acidic residues" evidence="7">
    <location>
        <begin position="434"/>
        <end position="453"/>
    </location>
</feature>
<feature type="region of interest" description="Disordered" evidence="7">
    <location>
        <begin position="429"/>
        <end position="455"/>
    </location>
</feature>
<name>A0A830F8I3_9EURY</name>
<feature type="transmembrane region" description="Helical" evidence="5">
    <location>
        <begin position="679"/>
        <end position="696"/>
    </location>
</feature>
<dbReference type="InterPro" id="IPR002033">
    <property type="entry name" value="TatC"/>
</dbReference>
<comment type="subunit">
    <text evidence="5">Forms a complex with TatA.</text>
</comment>
<feature type="transmembrane region" description="Helical" evidence="5">
    <location>
        <begin position="127"/>
        <end position="149"/>
    </location>
</feature>
<evidence type="ECO:0000256" key="7">
    <source>
        <dbReference type="SAM" id="MobiDB-lite"/>
    </source>
</evidence>
<evidence type="ECO:0000256" key="5">
    <source>
        <dbReference type="HAMAP-Rule" id="MF_00902"/>
    </source>
</evidence>
<evidence type="ECO:0000256" key="1">
    <source>
        <dbReference type="ARBA" id="ARBA00004141"/>
    </source>
</evidence>
<keyword evidence="6" id="KW-0175">Coiled coil</keyword>
<feature type="transmembrane region" description="Helical" evidence="5">
    <location>
        <begin position="330"/>
        <end position="351"/>
    </location>
</feature>
<dbReference type="OrthoDB" id="15305at2157"/>
<dbReference type="PANTHER" id="PTHR30371">
    <property type="entry name" value="SEC-INDEPENDENT PROTEIN TRANSLOCASE PROTEIN TATC"/>
    <property type="match status" value="1"/>
</dbReference>
<comment type="similarity">
    <text evidence="5">Belongs to the TatC family.</text>
</comment>
<keyword evidence="5" id="KW-0653">Protein transport</keyword>